<organism evidence="2 3">
    <name type="scientific">Panicum hallii var. hallii</name>
    <dbReference type="NCBI Taxonomy" id="1504633"/>
    <lineage>
        <taxon>Eukaryota</taxon>
        <taxon>Viridiplantae</taxon>
        <taxon>Streptophyta</taxon>
        <taxon>Embryophyta</taxon>
        <taxon>Tracheophyta</taxon>
        <taxon>Spermatophyta</taxon>
        <taxon>Magnoliopsida</taxon>
        <taxon>Liliopsida</taxon>
        <taxon>Poales</taxon>
        <taxon>Poaceae</taxon>
        <taxon>PACMAD clade</taxon>
        <taxon>Panicoideae</taxon>
        <taxon>Panicodae</taxon>
        <taxon>Paniceae</taxon>
        <taxon>Panicinae</taxon>
        <taxon>Panicum</taxon>
        <taxon>Panicum sect. Panicum</taxon>
    </lineage>
</organism>
<gene>
    <name evidence="2" type="ORF">GQ55_1G408700</name>
</gene>
<feature type="transmembrane region" description="Helical" evidence="1">
    <location>
        <begin position="76"/>
        <end position="98"/>
    </location>
</feature>
<name>A0A2T7FCS4_9POAL</name>
<proteinExistence type="predicted"/>
<evidence type="ECO:0000256" key="1">
    <source>
        <dbReference type="SAM" id="Phobius"/>
    </source>
</evidence>
<dbReference type="Gramene" id="PUZ77885">
    <property type="protein sequence ID" value="PUZ77885"/>
    <property type="gene ID" value="GQ55_1G408700"/>
</dbReference>
<accession>A0A2T7FCS4</accession>
<keyword evidence="1" id="KW-0812">Transmembrane</keyword>
<keyword evidence="1" id="KW-0472">Membrane</keyword>
<evidence type="ECO:0000313" key="2">
    <source>
        <dbReference type="EMBL" id="PUZ77885.1"/>
    </source>
</evidence>
<protein>
    <submittedName>
        <fullName evidence="2">Uncharacterized protein</fullName>
    </submittedName>
</protein>
<evidence type="ECO:0000313" key="3">
    <source>
        <dbReference type="Proteomes" id="UP000244336"/>
    </source>
</evidence>
<keyword evidence="3" id="KW-1185">Reference proteome</keyword>
<dbReference type="Proteomes" id="UP000244336">
    <property type="component" value="Chromosome 1"/>
</dbReference>
<reference evidence="2 3" key="1">
    <citation type="submission" date="2018-04" db="EMBL/GenBank/DDBJ databases">
        <title>WGS assembly of Panicum hallii var. hallii HAL2.</title>
        <authorList>
            <person name="Lovell J."/>
            <person name="Jenkins J."/>
            <person name="Lowry D."/>
            <person name="Mamidi S."/>
            <person name="Sreedasyam A."/>
            <person name="Weng X."/>
            <person name="Barry K."/>
            <person name="Bonette J."/>
            <person name="Campitelli B."/>
            <person name="Daum C."/>
            <person name="Gordon S."/>
            <person name="Gould B."/>
            <person name="Lipzen A."/>
            <person name="MacQueen A."/>
            <person name="Palacio-Mejia J."/>
            <person name="Plott C."/>
            <person name="Shakirov E."/>
            <person name="Shu S."/>
            <person name="Yoshinaga Y."/>
            <person name="Zane M."/>
            <person name="Rokhsar D."/>
            <person name="Grimwood J."/>
            <person name="Schmutz J."/>
            <person name="Juenger T."/>
        </authorList>
    </citation>
    <scope>NUCLEOTIDE SEQUENCE [LARGE SCALE GENOMIC DNA]</scope>
    <source>
        <strain evidence="3">cv. HAL2</strain>
    </source>
</reference>
<dbReference type="EMBL" id="CM009749">
    <property type="protein sequence ID" value="PUZ77885.1"/>
    <property type="molecule type" value="Genomic_DNA"/>
</dbReference>
<sequence length="132" mass="15373">MSAWIEMNLFLGYSVLRILEVLSFLEELMIWKHYRVCIHIIHTLASGIIFSYHYSVLVSRSYFIHNSSEWQLGLEVVQGFLLGHYLTEVYCSGALLLAATLTYQYKKTAHEQTLFRPCPYRNLQQTGLVQAH</sequence>
<keyword evidence="1" id="KW-1133">Transmembrane helix</keyword>
<feature type="transmembrane region" description="Helical" evidence="1">
    <location>
        <begin position="37"/>
        <end position="56"/>
    </location>
</feature>
<dbReference type="AlphaFoldDB" id="A0A2T7FCS4"/>